<dbReference type="Pfam" id="PF13855">
    <property type="entry name" value="LRR_8"/>
    <property type="match status" value="1"/>
</dbReference>
<dbReference type="Proteomes" id="UP000236291">
    <property type="component" value="Unassembled WGS sequence"/>
</dbReference>
<dbReference type="GO" id="GO:0016020">
    <property type="term" value="C:membrane"/>
    <property type="evidence" value="ECO:0007669"/>
    <property type="project" value="UniProtKB-SubCell"/>
</dbReference>
<proteinExistence type="inferred from homology"/>
<dbReference type="PRINTS" id="PR00019">
    <property type="entry name" value="LEURICHRPT"/>
</dbReference>
<evidence type="ECO:0000256" key="16">
    <source>
        <dbReference type="SAM" id="MobiDB-lite"/>
    </source>
</evidence>
<keyword evidence="9 18" id="KW-0732">Signal</keyword>
<dbReference type="InterPro" id="IPR046959">
    <property type="entry name" value="PRK1-6/SRF4-like"/>
</dbReference>
<keyword evidence="20" id="KW-0418">Kinase</keyword>
<evidence type="ECO:0000256" key="7">
    <source>
        <dbReference type="ARBA" id="ARBA00022614"/>
    </source>
</evidence>
<dbReference type="InterPro" id="IPR001611">
    <property type="entry name" value="Leu-rich_rpt"/>
</dbReference>
<feature type="chain" id="PRO_5014350638" evidence="18">
    <location>
        <begin position="22"/>
        <end position="802"/>
    </location>
</feature>
<evidence type="ECO:0000256" key="14">
    <source>
        <dbReference type="ARBA" id="ARBA00023157"/>
    </source>
</evidence>
<feature type="compositionally biased region" description="Polar residues" evidence="16">
    <location>
        <begin position="655"/>
        <end position="666"/>
    </location>
</feature>
<dbReference type="PROSITE" id="PS50011">
    <property type="entry name" value="PROTEIN_KINASE_DOM"/>
    <property type="match status" value="1"/>
</dbReference>
<feature type="transmembrane region" description="Helical" evidence="17">
    <location>
        <begin position="357"/>
        <end position="379"/>
    </location>
</feature>
<keyword evidence="7" id="KW-0433">Leucine-rich repeat</keyword>
<dbReference type="Pfam" id="PF00560">
    <property type="entry name" value="LRR_1"/>
    <property type="match status" value="2"/>
</dbReference>
<dbReference type="SMART" id="SM00369">
    <property type="entry name" value="LRR_TYP"/>
    <property type="match status" value="3"/>
</dbReference>
<evidence type="ECO:0000256" key="8">
    <source>
        <dbReference type="ARBA" id="ARBA00022692"/>
    </source>
</evidence>
<keyword evidence="20" id="KW-0808">Transferase</keyword>
<evidence type="ECO:0000256" key="12">
    <source>
        <dbReference type="ARBA" id="ARBA00022989"/>
    </source>
</evidence>
<evidence type="ECO:0000256" key="13">
    <source>
        <dbReference type="ARBA" id="ARBA00023136"/>
    </source>
</evidence>
<keyword evidence="10" id="KW-0677">Repeat</keyword>
<reference evidence="20 21" key="1">
    <citation type="journal article" date="2014" name="Am. J. Bot.">
        <title>Genome assembly and annotation for red clover (Trifolium pratense; Fabaceae).</title>
        <authorList>
            <person name="Istvanek J."/>
            <person name="Jaros M."/>
            <person name="Krenek A."/>
            <person name="Repkova J."/>
        </authorList>
    </citation>
    <scope>NUCLEOTIDE SEQUENCE [LARGE SCALE GENOMIC DNA]</scope>
    <source>
        <strain evidence="21">cv. Tatra</strain>
        <tissue evidence="20">Young leaves</tissue>
    </source>
</reference>
<dbReference type="SUPFAM" id="SSF56112">
    <property type="entry name" value="Protein kinase-like (PK-like)"/>
    <property type="match status" value="1"/>
</dbReference>
<keyword evidence="11" id="KW-0611">Plant defense</keyword>
<keyword evidence="14" id="KW-1015">Disulfide bond</keyword>
<gene>
    <name evidence="20" type="ORF">L195_g011101</name>
</gene>
<evidence type="ECO:0000256" key="15">
    <source>
        <dbReference type="ARBA" id="ARBA00038043"/>
    </source>
</evidence>
<dbReference type="GO" id="GO:0006952">
    <property type="term" value="P:defense response"/>
    <property type="evidence" value="ECO:0007669"/>
    <property type="project" value="UniProtKB-KW"/>
</dbReference>
<accession>A0A2K3PGJ5</accession>
<keyword evidence="20" id="KW-0675">Receptor</keyword>
<dbReference type="STRING" id="57577.A0A2K3PGJ5"/>
<keyword evidence="4" id="KW-0134">Cell wall</keyword>
<keyword evidence="13 17" id="KW-0472">Membrane</keyword>
<feature type="signal peptide" evidence="18">
    <location>
        <begin position="1"/>
        <end position="21"/>
    </location>
</feature>
<feature type="compositionally biased region" description="Polar residues" evidence="16">
    <location>
        <begin position="317"/>
        <end position="326"/>
    </location>
</feature>
<evidence type="ECO:0000256" key="9">
    <source>
        <dbReference type="ARBA" id="ARBA00022729"/>
    </source>
</evidence>
<dbReference type="InterPro" id="IPR011009">
    <property type="entry name" value="Kinase-like_dom_sf"/>
</dbReference>
<reference evidence="20 21" key="2">
    <citation type="journal article" date="2017" name="Front. Plant Sci.">
        <title>Gene Classification and Mining of Molecular Markers Useful in Red Clover (Trifolium pratense) Breeding.</title>
        <authorList>
            <person name="Istvanek J."/>
            <person name="Dluhosova J."/>
            <person name="Dluhos P."/>
            <person name="Patkova L."/>
            <person name="Nedelnik J."/>
            <person name="Repkova J."/>
        </authorList>
    </citation>
    <scope>NUCLEOTIDE SEQUENCE [LARGE SCALE GENOMIC DNA]</scope>
    <source>
        <strain evidence="21">cv. Tatra</strain>
        <tissue evidence="20">Young leaves</tissue>
    </source>
</reference>
<dbReference type="Pfam" id="PF08263">
    <property type="entry name" value="LRRNT_2"/>
    <property type="match status" value="1"/>
</dbReference>
<dbReference type="FunFam" id="3.80.10.10:FF:000722">
    <property type="entry name" value="Leucine-rich repeat receptor-like protein kinase"/>
    <property type="match status" value="1"/>
</dbReference>
<organism evidence="20 21">
    <name type="scientific">Trifolium pratense</name>
    <name type="common">Red clover</name>
    <dbReference type="NCBI Taxonomy" id="57577"/>
    <lineage>
        <taxon>Eukaryota</taxon>
        <taxon>Viridiplantae</taxon>
        <taxon>Streptophyta</taxon>
        <taxon>Embryophyta</taxon>
        <taxon>Tracheophyta</taxon>
        <taxon>Spermatophyta</taxon>
        <taxon>Magnoliopsida</taxon>
        <taxon>eudicotyledons</taxon>
        <taxon>Gunneridae</taxon>
        <taxon>Pentapetalae</taxon>
        <taxon>rosids</taxon>
        <taxon>fabids</taxon>
        <taxon>Fabales</taxon>
        <taxon>Fabaceae</taxon>
        <taxon>Papilionoideae</taxon>
        <taxon>50 kb inversion clade</taxon>
        <taxon>NPAAA clade</taxon>
        <taxon>Hologalegina</taxon>
        <taxon>IRL clade</taxon>
        <taxon>Trifolieae</taxon>
        <taxon>Trifolium</taxon>
    </lineage>
</organism>
<evidence type="ECO:0000256" key="2">
    <source>
        <dbReference type="ARBA" id="ARBA00004170"/>
    </source>
</evidence>
<evidence type="ECO:0000256" key="10">
    <source>
        <dbReference type="ARBA" id="ARBA00022737"/>
    </source>
</evidence>
<feature type="region of interest" description="Disordered" evidence="16">
    <location>
        <begin position="653"/>
        <end position="676"/>
    </location>
</feature>
<dbReference type="InterPro" id="IPR000719">
    <property type="entry name" value="Prot_kinase_dom"/>
</dbReference>
<evidence type="ECO:0000256" key="1">
    <source>
        <dbReference type="ARBA" id="ARBA00004167"/>
    </source>
</evidence>
<dbReference type="GO" id="GO:0005524">
    <property type="term" value="F:ATP binding"/>
    <property type="evidence" value="ECO:0007669"/>
    <property type="project" value="InterPro"/>
</dbReference>
<dbReference type="SUPFAM" id="SSF52058">
    <property type="entry name" value="L domain-like"/>
    <property type="match status" value="1"/>
</dbReference>
<feature type="region of interest" description="Disordered" evidence="16">
    <location>
        <begin position="386"/>
        <end position="471"/>
    </location>
</feature>
<dbReference type="EMBL" id="ASHM01006839">
    <property type="protein sequence ID" value="PNY14420.1"/>
    <property type="molecule type" value="Genomic_DNA"/>
</dbReference>
<evidence type="ECO:0000256" key="11">
    <source>
        <dbReference type="ARBA" id="ARBA00022821"/>
    </source>
</evidence>
<evidence type="ECO:0000256" key="3">
    <source>
        <dbReference type="ARBA" id="ARBA00004191"/>
    </source>
</evidence>
<dbReference type="InterPro" id="IPR003591">
    <property type="entry name" value="Leu-rich_rpt_typical-subtyp"/>
</dbReference>
<evidence type="ECO:0000256" key="5">
    <source>
        <dbReference type="ARBA" id="ARBA00022525"/>
    </source>
</evidence>
<comment type="subcellular location">
    <subcellularLocation>
        <location evidence="2">Membrane</location>
        <topology evidence="2">Peripheral membrane protein</topology>
    </subcellularLocation>
    <subcellularLocation>
        <location evidence="1">Membrane</location>
        <topology evidence="1">Single-pass membrane protein</topology>
    </subcellularLocation>
    <subcellularLocation>
        <location evidence="3">Secreted</location>
        <location evidence="3">Cell wall</location>
    </subcellularLocation>
</comment>
<evidence type="ECO:0000313" key="20">
    <source>
        <dbReference type="EMBL" id="PNY14420.1"/>
    </source>
</evidence>
<dbReference type="Gene3D" id="3.30.200.20">
    <property type="entry name" value="Phosphorylase Kinase, domain 1"/>
    <property type="match status" value="1"/>
</dbReference>
<evidence type="ECO:0000256" key="17">
    <source>
        <dbReference type="SAM" id="Phobius"/>
    </source>
</evidence>
<dbReference type="InterPro" id="IPR013210">
    <property type="entry name" value="LRR_N_plant-typ"/>
</dbReference>
<comment type="caution">
    <text evidence="20">The sequence shown here is derived from an EMBL/GenBank/DDBJ whole genome shotgun (WGS) entry which is preliminary data.</text>
</comment>
<dbReference type="InterPro" id="IPR032675">
    <property type="entry name" value="LRR_dom_sf"/>
</dbReference>
<keyword evidence="8 17" id="KW-0812">Transmembrane</keyword>
<dbReference type="Pfam" id="PF07714">
    <property type="entry name" value="PK_Tyr_Ser-Thr"/>
    <property type="match status" value="1"/>
</dbReference>
<feature type="compositionally biased region" description="Low complexity" evidence="16">
    <location>
        <begin position="393"/>
        <end position="409"/>
    </location>
</feature>
<name>A0A2K3PGJ5_TRIPR</name>
<protein>
    <submittedName>
        <fullName evidence="20">LRR receptor-like kinase resistance protein</fullName>
    </submittedName>
</protein>
<feature type="domain" description="Protein kinase" evidence="19">
    <location>
        <begin position="487"/>
        <end position="802"/>
    </location>
</feature>
<dbReference type="Gene3D" id="3.80.10.10">
    <property type="entry name" value="Ribonuclease Inhibitor"/>
    <property type="match status" value="2"/>
</dbReference>
<feature type="compositionally biased region" description="Low complexity" evidence="16">
    <location>
        <begin position="291"/>
        <end position="300"/>
    </location>
</feature>
<dbReference type="Gene3D" id="1.10.510.10">
    <property type="entry name" value="Transferase(Phosphotransferase) domain 1"/>
    <property type="match status" value="1"/>
</dbReference>
<evidence type="ECO:0000256" key="6">
    <source>
        <dbReference type="ARBA" id="ARBA00022553"/>
    </source>
</evidence>
<dbReference type="PANTHER" id="PTHR48007:SF47">
    <property type="entry name" value="PROTEIN KINASE DOMAIN-CONTAINING PROTEIN"/>
    <property type="match status" value="1"/>
</dbReference>
<dbReference type="PANTHER" id="PTHR48007">
    <property type="entry name" value="LEUCINE-RICH REPEAT RECEPTOR-LIKE PROTEIN KINASE PXC1"/>
    <property type="match status" value="1"/>
</dbReference>
<dbReference type="AlphaFoldDB" id="A0A2K3PGJ5"/>
<evidence type="ECO:0000259" key="19">
    <source>
        <dbReference type="PROSITE" id="PS50011"/>
    </source>
</evidence>
<evidence type="ECO:0000256" key="4">
    <source>
        <dbReference type="ARBA" id="ARBA00022512"/>
    </source>
</evidence>
<feature type="region of interest" description="Disordered" evidence="16">
    <location>
        <begin position="287"/>
        <end position="348"/>
    </location>
</feature>
<evidence type="ECO:0000256" key="18">
    <source>
        <dbReference type="SAM" id="SignalP"/>
    </source>
</evidence>
<evidence type="ECO:0000313" key="21">
    <source>
        <dbReference type="Proteomes" id="UP000236291"/>
    </source>
</evidence>
<sequence length="802" mass="87613">MNNFTTTTLSLLLTLLTLTLNQSFSLSNDGVLLLSFKYAVLNDPLSILSNWNYTDQTPCSWNGVSCSNVVTTTNTKNDTPFRVTALSLPNSQLTCSIPSDLGSIEHLQILDLSNNSINGSLPSSFFQPNSNLRFLNFSNNLITGEVPESLTDLKNLQFLNFSDNALTGKLPNNLSNMQNLTVALFKNNYLTGFLPKDLRTLQILDLSSNLLNGTLSPDFGGDNIRYLNVSYNRFSGEIPPEFAEKIPIHATIDLSFNNLTGEIPDSPVLLNQETKFFSGNSDLCGEPMKNPCSIPSSPSSEPKDSSPPAIAAMPKSFTDSPLSQPAESKKQSGLRKGTIIGIPTESKKQSGLRKGTIIGIVIGDFVGIGILAMVFVYVYKLKRKKDEEKATKNETNTTRSESSSSTLETKGFTRWSCLRKRTEDEESSETPSSSDSDVEAAPRNAEGVENQKQGENKTGSGSGSGSSSGTLVTVDGERELEVETLLKASAYILGATGSSIMYKAVLEDGTSLAVRRIGESGVERFKDFENQVRVIAKLVHPNLVRVRGFYWGHDEKLIIYDFVPNGCLANVRYRKVGSSPSHIPWEIRLKIAKGVARGLTYLHEKKHVHGNLKPTNILLGNDMEPKIGDFGLERIVTGDTSYNKAGGSARIFGSKRSTTSRDSFQDISFGPSPSPSPSYIGGVSPYHAPESLRNLKPHPKWDVYSFGVMFLELLTGKIVVLDDLGQGPAVIVEDKNRALRMVDVAIRADMEGKEEALLAYFKLGIILACYYGSLTRLHSVPSRPNIVLGFSSDPATLRLIEP</sequence>
<dbReference type="InterPro" id="IPR001245">
    <property type="entry name" value="Ser-Thr/Tyr_kinase_cat_dom"/>
</dbReference>
<keyword evidence="12 17" id="KW-1133">Transmembrane helix</keyword>
<keyword evidence="6" id="KW-0597">Phosphoprotein</keyword>
<dbReference type="PROSITE" id="PS51450">
    <property type="entry name" value="LRR"/>
    <property type="match status" value="1"/>
</dbReference>
<dbReference type="FunFam" id="3.80.10.10:FF:000400">
    <property type="entry name" value="Nuclear pore complex protein NUP107"/>
    <property type="match status" value="1"/>
</dbReference>
<keyword evidence="5" id="KW-0964">Secreted</keyword>
<comment type="similarity">
    <text evidence="15">Belongs to the polygalacturonase-inhibiting protein family.</text>
</comment>
<dbReference type="GO" id="GO:0004672">
    <property type="term" value="F:protein kinase activity"/>
    <property type="evidence" value="ECO:0007669"/>
    <property type="project" value="InterPro"/>
</dbReference>